<reference evidence="4 5" key="1">
    <citation type="submission" date="2015-04" db="EMBL/GenBank/DDBJ databases">
        <authorList>
            <person name="Syromyatnikov M.Y."/>
            <person name="Popov V.N."/>
        </authorList>
    </citation>
    <scope>NUCLEOTIDE SEQUENCE [LARGE SCALE GENOMIC DNA]</scope>
</reference>
<dbReference type="PANTHER" id="PTHR24373:SF392">
    <property type="entry name" value="NEPHROCAN"/>
    <property type="match status" value="1"/>
</dbReference>
<dbReference type="SMART" id="SM00369">
    <property type="entry name" value="LRR_TYP"/>
    <property type="match status" value="4"/>
</dbReference>
<dbReference type="SMART" id="SM00365">
    <property type="entry name" value="LRR_SD22"/>
    <property type="match status" value="3"/>
</dbReference>
<evidence type="ECO:0000256" key="1">
    <source>
        <dbReference type="ARBA" id="ARBA00022614"/>
    </source>
</evidence>
<dbReference type="STRING" id="568069.A0A1J1HQT3"/>
<dbReference type="OrthoDB" id="1600340at2759"/>
<evidence type="ECO:0000313" key="4">
    <source>
        <dbReference type="EMBL" id="CRK89898.1"/>
    </source>
</evidence>
<dbReference type="InterPro" id="IPR003591">
    <property type="entry name" value="Leu-rich_rpt_typical-subtyp"/>
</dbReference>
<dbReference type="Gene3D" id="3.80.10.10">
    <property type="entry name" value="Ribonuclease Inhibitor"/>
    <property type="match status" value="1"/>
</dbReference>
<keyword evidence="5" id="KW-1185">Reference proteome</keyword>
<dbReference type="Proteomes" id="UP000183832">
    <property type="component" value="Unassembled WGS sequence"/>
</dbReference>
<name>A0A1J1HQT3_9DIPT</name>
<dbReference type="InterPro" id="IPR032675">
    <property type="entry name" value="LRR_dom_sf"/>
</dbReference>
<dbReference type="SUPFAM" id="SSF52058">
    <property type="entry name" value="L domain-like"/>
    <property type="match status" value="1"/>
</dbReference>
<evidence type="ECO:0000256" key="2">
    <source>
        <dbReference type="ARBA" id="ARBA00022729"/>
    </source>
</evidence>
<keyword evidence="1" id="KW-0433">Leucine-rich repeat</keyword>
<keyword evidence="3" id="KW-0677">Repeat</keyword>
<gene>
    <name evidence="4" type="ORF">CLUMA_CG003630</name>
</gene>
<dbReference type="PANTHER" id="PTHR24373">
    <property type="entry name" value="SLIT RELATED LEUCINE-RICH REPEAT NEURONAL PROTEIN"/>
    <property type="match status" value="1"/>
</dbReference>
<evidence type="ECO:0000256" key="3">
    <source>
        <dbReference type="ARBA" id="ARBA00022737"/>
    </source>
</evidence>
<dbReference type="PROSITE" id="PS51450">
    <property type="entry name" value="LRR"/>
    <property type="match status" value="1"/>
</dbReference>
<proteinExistence type="predicted"/>
<sequence>MQEVTSVQGLSVKNKTIKDVEAFLVYRQNVRIVPDGINKFFPNLKVLVIENSELDSFNQVNKLKKLKYLNLQYNKIEALYNDSFYGLQKLEKIFMSGNKIRKIETETFSNLMNLKLLSLNDNMLHKINENLFRSNPMLASLRFSNNQLNKINVEIFRPLKKLIELNFSGNRCIDDSYPLTISILSEFLNLIDKNC</sequence>
<dbReference type="InterPro" id="IPR001611">
    <property type="entry name" value="Leu-rich_rpt"/>
</dbReference>
<dbReference type="Pfam" id="PF13855">
    <property type="entry name" value="LRR_8"/>
    <property type="match status" value="1"/>
</dbReference>
<dbReference type="EMBL" id="CVRI01000015">
    <property type="protein sequence ID" value="CRK89898.1"/>
    <property type="molecule type" value="Genomic_DNA"/>
</dbReference>
<organism evidence="4 5">
    <name type="scientific">Clunio marinus</name>
    <dbReference type="NCBI Taxonomy" id="568069"/>
    <lineage>
        <taxon>Eukaryota</taxon>
        <taxon>Metazoa</taxon>
        <taxon>Ecdysozoa</taxon>
        <taxon>Arthropoda</taxon>
        <taxon>Hexapoda</taxon>
        <taxon>Insecta</taxon>
        <taxon>Pterygota</taxon>
        <taxon>Neoptera</taxon>
        <taxon>Endopterygota</taxon>
        <taxon>Diptera</taxon>
        <taxon>Nematocera</taxon>
        <taxon>Chironomoidea</taxon>
        <taxon>Chironomidae</taxon>
        <taxon>Clunio</taxon>
    </lineage>
</organism>
<accession>A0A1J1HQT3</accession>
<evidence type="ECO:0000313" key="5">
    <source>
        <dbReference type="Proteomes" id="UP000183832"/>
    </source>
</evidence>
<keyword evidence="2" id="KW-0732">Signal</keyword>
<dbReference type="InterPro" id="IPR050328">
    <property type="entry name" value="Dev_Immune_Receptor"/>
</dbReference>
<protein>
    <submittedName>
        <fullName evidence="4">CLUMA_CG003630, isoform A</fullName>
    </submittedName>
</protein>
<dbReference type="AlphaFoldDB" id="A0A1J1HQT3"/>